<keyword evidence="3" id="KW-0963">Cytoplasm</keyword>
<name>A7TN38_VANPO</name>
<reference evidence="6 7" key="1">
    <citation type="journal article" date="2007" name="Proc. Natl. Acad. Sci. U.S.A.">
        <title>Independent sorting-out of thousands of duplicated gene pairs in two yeast species descended from a whole-genome duplication.</title>
        <authorList>
            <person name="Scannell D.R."/>
            <person name="Frank A.C."/>
            <person name="Conant G.C."/>
            <person name="Byrne K.P."/>
            <person name="Woolfit M."/>
            <person name="Wolfe K.H."/>
        </authorList>
    </citation>
    <scope>NUCLEOTIDE SEQUENCE [LARGE SCALE GENOMIC DNA]</scope>
    <source>
        <strain evidence="7">ATCC 22028 / DSM 70294 / BCRC 21397 / CBS 2163 / NBRC 10782 / NRRL Y-8283 / UCD 57-17</strain>
    </source>
</reference>
<dbReference type="Gene3D" id="3.40.50.410">
    <property type="entry name" value="von Willebrand factor, type A domain"/>
    <property type="match status" value="1"/>
</dbReference>
<comment type="similarity">
    <text evidence="2">Belongs to the SEC23/SEC24 family. SEC24 subfamily.</text>
</comment>
<evidence type="ECO:0000313" key="7">
    <source>
        <dbReference type="Proteomes" id="UP000000267"/>
    </source>
</evidence>
<evidence type="ECO:0000256" key="2">
    <source>
        <dbReference type="ARBA" id="ARBA00008334"/>
    </source>
</evidence>
<proteinExistence type="inferred from homology"/>
<accession>A7TN38</accession>
<dbReference type="PANTHER" id="PTHR13803:SF4">
    <property type="entry name" value="SECRETORY 24CD, ISOFORM C"/>
    <property type="match status" value="1"/>
</dbReference>
<evidence type="ECO:0000259" key="5">
    <source>
        <dbReference type="Pfam" id="PF04811"/>
    </source>
</evidence>
<dbReference type="HOGENOM" id="CLU_544654_0_0_1"/>
<dbReference type="GO" id="GO:0006886">
    <property type="term" value="P:intracellular protein transport"/>
    <property type="evidence" value="ECO:0007669"/>
    <property type="project" value="InterPro"/>
</dbReference>
<dbReference type="PANTHER" id="PTHR13803">
    <property type="entry name" value="SEC24-RELATED PROTEIN"/>
    <property type="match status" value="1"/>
</dbReference>
<dbReference type="InParanoid" id="A7TN38"/>
<dbReference type="GO" id="GO:0000149">
    <property type="term" value="F:SNARE binding"/>
    <property type="evidence" value="ECO:0007669"/>
    <property type="project" value="TreeGrafter"/>
</dbReference>
<feature type="non-terminal residue" evidence="6">
    <location>
        <position position="501"/>
    </location>
</feature>
<sequence length="501" mass="56034">MSQENFDSNDSTASLDMNMRQLSMNKKHRRPNRAFHNLSFGNIPSNHIPSPPIPQETNFEVDSGQRVFTPKQFDSPISTPATPTLINNDCATFGGPNNTSIHSGSHILATQRWEDQLNYLSKTYETAKNSIPPLPTTQFYCVDQGSCDPRLLSLSMYNIPKNEHMRSATKLPLGLTLQPFAKLTPNEPIPVCDLTQDGPLRCNRCRAYINPGFQFTYDSSVVCNICKVKNKLPPNHFAPLGPDGQRSDITTKPELFKGCVDFAVPKFYNVNKDEDALPLHYVFLIDVSLLANENGSSLSAIESVRATIEYISDFQPNCKVAIISYDSKLKFYNLRPELVTAQEYVVTEINDVFLPFYHGLFASPSESMTVIDDTLRKISEFITLDKYSHVPQVCYGSALQAGKLALDTVTNGQGGKIICTLNSLPTVGNGNLTLRKDDASKHHLKCDNDFYIKFSHEMLKSYVSLDLYVTSAAFVDMVTIAYPVQVTSGNLKYYPHFRSDQ</sequence>
<feature type="domain" description="Sec23/Sec24 trunk" evidence="5">
    <location>
        <begin position="278"/>
        <end position="499"/>
    </location>
</feature>
<comment type="subcellular location">
    <subcellularLocation>
        <location evidence="1">Cytoplasm</location>
    </subcellularLocation>
</comment>
<dbReference type="Pfam" id="PF04811">
    <property type="entry name" value="Sec23_trunk"/>
    <property type="match status" value="1"/>
</dbReference>
<feature type="domain" description="Zinc finger Sec23/Sec24-type" evidence="4">
    <location>
        <begin position="199"/>
        <end position="235"/>
    </location>
</feature>
<dbReference type="GO" id="GO:0008270">
    <property type="term" value="F:zinc ion binding"/>
    <property type="evidence" value="ECO:0007669"/>
    <property type="project" value="InterPro"/>
</dbReference>
<dbReference type="GO" id="GO:0030127">
    <property type="term" value="C:COPII vesicle coat"/>
    <property type="evidence" value="ECO:0007669"/>
    <property type="project" value="InterPro"/>
</dbReference>
<dbReference type="Proteomes" id="UP000000267">
    <property type="component" value="Unassembled WGS sequence"/>
</dbReference>
<dbReference type="InterPro" id="IPR050550">
    <property type="entry name" value="SEC23_SEC24_subfamily"/>
</dbReference>
<dbReference type="InterPro" id="IPR036174">
    <property type="entry name" value="Znf_Sec23_Sec24_sf"/>
</dbReference>
<dbReference type="Gene3D" id="2.30.30.380">
    <property type="entry name" value="Zn-finger domain of Sec23/24"/>
    <property type="match status" value="1"/>
</dbReference>
<evidence type="ECO:0000256" key="3">
    <source>
        <dbReference type="ARBA" id="ARBA00022490"/>
    </source>
</evidence>
<dbReference type="GeneID" id="5544486"/>
<evidence type="ECO:0000313" key="6">
    <source>
        <dbReference type="EMBL" id="EDO16344.1"/>
    </source>
</evidence>
<dbReference type="KEGG" id="vpo:Kpol_1059p34"/>
<dbReference type="InterPro" id="IPR036465">
    <property type="entry name" value="vWFA_dom_sf"/>
</dbReference>
<dbReference type="AlphaFoldDB" id="A7TN38"/>
<evidence type="ECO:0000259" key="4">
    <source>
        <dbReference type="Pfam" id="PF04810"/>
    </source>
</evidence>
<protein>
    <submittedName>
        <fullName evidence="6">Uncharacterized protein</fullName>
    </submittedName>
</protein>
<dbReference type="RefSeq" id="XP_001644202.1">
    <property type="nucleotide sequence ID" value="XM_001644152.1"/>
</dbReference>
<dbReference type="InterPro" id="IPR006895">
    <property type="entry name" value="Znf_Sec23_Sec24"/>
</dbReference>
<dbReference type="STRING" id="436907.A7TN38"/>
<dbReference type="Pfam" id="PF04810">
    <property type="entry name" value="zf-Sec23_Sec24"/>
    <property type="match status" value="1"/>
</dbReference>
<dbReference type="InterPro" id="IPR006896">
    <property type="entry name" value="Sec23/24_trunk_dom"/>
</dbReference>
<dbReference type="SUPFAM" id="SSF53300">
    <property type="entry name" value="vWA-like"/>
    <property type="match status" value="1"/>
</dbReference>
<dbReference type="eggNOG" id="KOG1984">
    <property type="taxonomic scope" value="Eukaryota"/>
</dbReference>
<keyword evidence="7" id="KW-1185">Reference proteome</keyword>
<dbReference type="OrthoDB" id="49016at2759"/>
<dbReference type="EMBL" id="DS480427">
    <property type="protein sequence ID" value="EDO16344.1"/>
    <property type="molecule type" value="Genomic_DNA"/>
</dbReference>
<dbReference type="GO" id="GO:0070971">
    <property type="term" value="C:endoplasmic reticulum exit site"/>
    <property type="evidence" value="ECO:0007669"/>
    <property type="project" value="TreeGrafter"/>
</dbReference>
<evidence type="ECO:0000256" key="1">
    <source>
        <dbReference type="ARBA" id="ARBA00004496"/>
    </source>
</evidence>
<dbReference type="SUPFAM" id="SSF82919">
    <property type="entry name" value="Zn-finger domain of Sec23/24"/>
    <property type="match status" value="1"/>
</dbReference>
<gene>
    <name evidence="6" type="ORF">Kpol_1059p34</name>
</gene>
<dbReference type="GO" id="GO:0090110">
    <property type="term" value="P:COPII-coated vesicle cargo loading"/>
    <property type="evidence" value="ECO:0007669"/>
    <property type="project" value="TreeGrafter"/>
</dbReference>
<organism evidence="7">
    <name type="scientific">Vanderwaltozyma polyspora (strain ATCC 22028 / DSM 70294 / BCRC 21397 / CBS 2163 / NBRC 10782 / NRRL Y-8283 / UCD 57-17)</name>
    <name type="common">Kluyveromyces polysporus</name>
    <dbReference type="NCBI Taxonomy" id="436907"/>
    <lineage>
        <taxon>Eukaryota</taxon>
        <taxon>Fungi</taxon>
        <taxon>Dikarya</taxon>
        <taxon>Ascomycota</taxon>
        <taxon>Saccharomycotina</taxon>
        <taxon>Saccharomycetes</taxon>
        <taxon>Saccharomycetales</taxon>
        <taxon>Saccharomycetaceae</taxon>
        <taxon>Vanderwaltozyma</taxon>
    </lineage>
</organism>
<dbReference type="SUPFAM" id="SSF81995">
    <property type="entry name" value="beta-sandwich domain of Sec23/24"/>
    <property type="match status" value="1"/>
</dbReference>